<organism evidence="1">
    <name type="scientific">metagenome</name>
    <dbReference type="NCBI Taxonomy" id="256318"/>
    <lineage>
        <taxon>unclassified sequences</taxon>
        <taxon>metagenomes</taxon>
    </lineage>
</organism>
<gene>
    <name evidence="1" type="ORF">DF3PB_2640004</name>
</gene>
<dbReference type="EMBL" id="UIDG01000184">
    <property type="protein sequence ID" value="SUS06299.1"/>
    <property type="molecule type" value="Genomic_DNA"/>
</dbReference>
<protein>
    <submittedName>
        <fullName evidence="1">Uncharacterized protein</fullName>
    </submittedName>
</protein>
<reference evidence="1" key="1">
    <citation type="submission" date="2018-07" db="EMBL/GenBank/DDBJ databases">
        <authorList>
            <person name="Quirk P.G."/>
            <person name="Krulwich T.A."/>
        </authorList>
    </citation>
    <scope>NUCLEOTIDE SEQUENCE</scope>
</reference>
<accession>A0A380TF46</accession>
<evidence type="ECO:0000313" key="1">
    <source>
        <dbReference type="EMBL" id="SUS06299.1"/>
    </source>
</evidence>
<proteinExistence type="predicted"/>
<name>A0A380TF46_9ZZZZ</name>
<sequence length="78" mass="8830">MVSAPRTAGSKRELAHAGTELSLLPQDSSASLDASARAARHDALWTRLHSFVPDRLRKCDLRNCRRLSQMAWWRSLSR</sequence>
<dbReference type="AlphaFoldDB" id="A0A380TF46"/>